<protein>
    <submittedName>
        <fullName evidence="3">Membrane protein a158</fullName>
    </submittedName>
</protein>
<evidence type="ECO:0000313" key="2">
    <source>
        <dbReference type="EMBL" id="WEG68871.1"/>
    </source>
</evidence>
<keyword evidence="1" id="KW-0472">Membrane</keyword>
<dbReference type="Gene3D" id="3.30.500.30">
    <property type="match status" value="1"/>
</dbReference>
<keyword evidence="1" id="KW-0812">Transmembrane</keyword>
<dbReference type="EMBL" id="OP429122">
    <property type="protein sequence ID" value="WEG69007.1"/>
    <property type="molecule type" value="Genomic_DNA"/>
</dbReference>
<gene>
    <name evidence="3" type="primary">a158</name>
</gene>
<evidence type="ECO:0000313" key="3">
    <source>
        <dbReference type="EMBL" id="WEG69007.1"/>
    </source>
</evidence>
<evidence type="ECO:0000256" key="1">
    <source>
        <dbReference type="SAM" id="Phobius"/>
    </source>
</evidence>
<dbReference type="EMBL" id="OP429138">
    <property type="protein sequence ID" value="WEG71235.1"/>
    <property type="molecule type" value="Genomic_DNA"/>
</dbReference>
<reference evidence="3" key="1">
    <citation type="submission" date="2022-09" db="EMBL/GenBank/DDBJ databases">
        <authorList>
            <person name="Vucak M."/>
            <person name="Davison A.J."/>
        </authorList>
    </citation>
    <scope>NUCLEOTIDE SEQUENCE</scope>
    <source>
        <strain evidence="2">Mnat29</strain>
        <strain evidence="3">Mnat36</strain>
    </source>
</reference>
<accession>A0A9Y1N5V1</accession>
<name>A0A9Y1N5V1_9BETA</name>
<reference evidence="3" key="2">
    <citation type="submission" date="2023-06" db="EMBL/GenBank/DDBJ databases">
        <title>Isolation and genome sequencing of cytomegaloviruses from Natal multimammate mice (Mastomys natalensis).</title>
        <authorList>
            <person name="Jarvis M.A."/>
            <person name="Davison A.J."/>
        </authorList>
    </citation>
    <scope>NUCLEOTIDE SEQUENCE</scope>
    <source>
        <strain evidence="2">Mnat29</strain>
        <strain evidence="3">Mnat36</strain>
    </source>
</reference>
<keyword evidence="1" id="KW-1133">Transmembrane helix</keyword>
<feature type="transmembrane region" description="Helical" evidence="1">
    <location>
        <begin position="337"/>
        <end position="361"/>
    </location>
</feature>
<dbReference type="Pfam" id="PF11624">
    <property type="entry name" value="M157"/>
    <property type="match status" value="1"/>
</dbReference>
<dbReference type="EMBL" id="OP429121">
    <property type="protein sequence ID" value="WEG68871.1"/>
    <property type="molecule type" value="Genomic_DNA"/>
</dbReference>
<sequence length="394" mass="43870">MGDVGIFEGFRPLHKYLYATVGSVSIILLGLPCFVNTISVHAGGTRGTGKVNFTVEFSAFGKRPDMKVTAIMRVNDSYPTITWDGMKTVICDICPGYYDIYNQELRFMIYLHSYVLRLFGLLTRVNHITVTVLCFFGDMPFACAFIHVTDRGRIMQHAFDGGTSGSGDFNELKEAMIQYDKILIDGIADDIKHRWWPVLLKFNETGRPDHVLAAFWRSQDFTPVFTCTVTSPSLVRMEVKMCGGYGAPVDGQPYPTTKGVTLTAMDIGGGHTVCTVMSSLGWAVNVTHPGYSSIWRRLNETHRPLPTSTPYPTTLVSHGSREPFSMTPELYRSVSSVITVFVIIAVLVLLGVGGFLVWVVLRKLGIVDEDRVRHAYTAVQRVIYRRNTVPTTAV</sequence>
<dbReference type="InterPro" id="IPR021073">
    <property type="entry name" value="MuHV-1_M157"/>
</dbReference>
<proteinExistence type="predicted"/>
<organism evidence="3">
    <name type="scientific">Mastomys natalensis cytomegalovirus 1</name>
    <dbReference type="NCBI Taxonomy" id="2973541"/>
    <lineage>
        <taxon>Viruses</taxon>
        <taxon>Duplodnaviria</taxon>
        <taxon>Heunggongvirae</taxon>
        <taxon>Peploviricota</taxon>
        <taxon>Herviviricetes</taxon>
        <taxon>Herpesvirales</taxon>
        <taxon>Orthoherpesviridae</taxon>
        <taxon>Betaherpesvirinae</taxon>
        <taxon>Muromegalovirus</taxon>
    </lineage>
</organism>